<evidence type="ECO:0000256" key="1">
    <source>
        <dbReference type="SAM" id="Phobius"/>
    </source>
</evidence>
<keyword evidence="1" id="KW-0472">Membrane</keyword>
<organism evidence="3 4">
    <name type="scientific">Haloarcula rubra</name>
    <dbReference type="NCBI Taxonomy" id="2487747"/>
    <lineage>
        <taxon>Archaea</taxon>
        <taxon>Methanobacteriati</taxon>
        <taxon>Methanobacteriota</taxon>
        <taxon>Stenosarchaea group</taxon>
        <taxon>Halobacteria</taxon>
        <taxon>Halobacteriales</taxon>
        <taxon>Haloarculaceae</taxon>
        <taxon>Haloarcula</taxon>
    </lineage>
</organism>
<proteinExistence type="predicted"/>
<feature type="transmembrane region" description="Helical" evidence="1">
    <location>
        <begin position="21"/>
        <end position="39"/>
    </location>
</feature>
<keyword evidence="3" id="KW-0489">Methyltransferase</keyword>
<accession>A0AAW4PUN1</accession>
<feature type="domain" description="Methyltransferase" evidence="2">
    <location>
        <begin position="415"/>
        <end position="507"/>
    </location>
</feature>
<keyword evidence="3" id="KW-0808">Transferase</keyword>
<feature type="transmembrane region" description="Helical" evidence="1">
    <location>
        <begin position="329"/>
        <end position="348"/>
    </location>
</feature>
<dbReference type="RefSeq" id="WP_220619866.1">
    <property type="nucleotide sequence ID" value="NZ_RKLR01000009.1"/>
</dbReference>
<sequence>MSALADRIVISCGEDGTSPGARFDALLALLSIWWVVGLYLDGRGHLAGGHWQFFTPEHAVLYTTFPLFATMFYLLFASNWDGTNETTWGIPNEYRYSLVGTALFGIGGLMDLYWHQSSLAGADVWAVFSPPHLLLLVSGGLIVSGPLRSQWRDARAEPDGGRWWMHLPTLLLASALFSVASFVTMVINPFVNPLAAISDSSHLQANIPSIQPSFHLTQELGVLSILLQTAILMLVVLALVQRFSLPFGSFALLFGIHAALVSLLVNELHFLPVIVAAGLTADGLYVWAQARFSATNAFRLFAFAVPTVLFVFYFLEVSLVDAIAWRTTIWTGTVALSGLVGLTVSYVVQPPRARVETEPTLDSGAVGLSAASKANIETFSSSNAIDQYTDRATDGLFAQEQKAIDRYFDESDARVLDLGCGSGRVTHHLFEMGYDVVGVDPSEAMIGEATSIHPEIDFAVGDGTDLHFQDNTFDYVLFTYYGLDYIHPEERRIRALQEIYRVLKPGGIFVFSSHNWWNAFPSTIFEGKSALQPLLDRERVLDPRDRYTSVEVKVGETLVYLSSPAKQRRQLEQCGFNVLAVVGKRETILRYVEVDPHYVAKKPTVNP</sequence>
<dbReference type="PANTHER" id="PTHR42912">
    <property type="entry name" value="METHYLTRANSFERASE"/>
    <property type="match status" value="1"/>
</dbReference>
<evidence type="ECO:0000259" key="2">
    <source>
        <dbReference type="Pfam" id="PF13649"/>
    </source>
</evidence>
<dbReference type="EMBL" id="RKLR01000009">
    <property type="protein sequence ID" value="MBX0324985.1"/>
    <property type="molecule type" value="Genomic_DNA"/>
</dbReference>
<name>A0AAW4PUN1_9EURY</name>
<dbReference type="AlphaFoldDB" id="A0AAW4PUN1"/>
<dbReference type="Pfam" id="PF13649">
    <property type="entry name" value="Methyltransf_25"/>
    <property type="match status" value="1"/>
</dbReference>
<keyword evidence="1" id="KW-1133">Transmembrane helix</keyword>
<evidence type="ECO:0000313" key="4">
    <source>
        <dbReference type="Proteomes" id="UP001430377"/>
    </source>
</evidence>
<feature type="transmembrane region" description="Helical" evidence="1">
    <location>
        <begin position="247"/>
        <end position="264"/>
    </location>
</feature>
<feature type="transmembrane region" description="Helical" evidence="1">
    <location>
        <begin position="167"/>
        <end position="191"/>
    </location>
</feature>
<feature type="transmembrane region" description="Helical" evidence="1">
    <location>
        <begin position="96"/>
        <end position="114"/>
    </location>
</feature>
<feature type="transmembrane region" description="Helical" evidence="1">
    <location>
        <begin position="126"/>
        <end position="147"/>
    </location>
</feature>
<protein>
    <submittedName>
        <fullName evidence="3">Methyltransferase domain-containing protein</fullName>
    </submittedName>
</protein>
<dbReference type="GO" id="GO:0032259">
    <property type="term" value="P:methylation"/>
    <property type="evidence" value="ECO:0007669"/>
    <property type="project" value="UniProtKB-KW"/>
</dbReference>
<dbReference type="InterPro" id="IPR050508">
    <property type="entry name" value="Methyltransf_Superfamily"/>
</dbReference>
<evidence type="ECO:0000313" key="3">
    <source>
        <dbReference type="EMBL" id="MBX0324985.1"/>
    </source>
</evidence>
<dbReference type="Gene3D" id="3.40.50.150">
    <property type="entry name" value="Vaccinia Virus protein VP39"/>
    <property type="match status" value="1"/>
</dbReference>
<dbReference type="SUPFAM" id="SSF53335">
    <property type="entry name" value="S-adenosyl-L-methionine-dependent methyltransferases"/>
    <property type="match status" value="1"/>
</dbReference>
<dbReference type="InterPro" id="IPR041698">
    <property type="entry name" value="Methyltransf_25"/>
</dbReference>
<comment type="caution">
    <text evidence="3">The sequence shown here is derived from an EMBL/GenBank/DDBJ whole genome shotgun (WGS) entry which is preliminary data.</text>
</comment>
<feature type="transmembrane region" description="Helical" evidence="1">
    <location>
        <begin position="270"/>
        <end position="288"/>
    </location>
</feature>
<dbReference type="CDD" id="cd02440">
    <property type="entry name" value="AdoMet_MTases"/>
    <property type="match status" value="1"/>
</dbReference>
<dbReference type="InterPro" id="IPR029063">
    <property type="entry name" value="SAM-dependent_MTases_sf"/>
</dbReference>
<feature type="transmembrane region" description="Helical" evidence="1">
    <location>
        <begin position="220"/>
        <end position="240"/>
    </location>
</feature>
<gene>
    <name evidence="3" type="ORF">EGH21_18310</name>
</gene>
<feature type="transmembrane region" description="Helical" evidence="1">
    <location>
        <begin position="300"/>
        <end position="323"/>
    </location>
</feature>
<keyword evidence="1" id="KW-0812">Transmembrane</keyword>
<reference evidence="3 4" key="1">
    <citation type="submission" date="2021-06" db="EMBL/GenBank/DDBJ databases">
        <title>Halomicroarcula sp. a new haloarchaeum isolated from saline soil.</title>
        <authorList>
            <person name="Duran-Viseras A."/>
            <person name="Sanchez-Porro C."/>
            <person name="Ventosa A."/>
        </authorList>
    </citation>
    <scope>NUCLEOTIDE SEQUENCE [LARGE SCALE GENOMIC DNA]</scope>
    <source>
        <strain evidence="3 4">F13</strain>
    </source>
</reference>
<dbReference type="Proteomes" id="UP001430377">
    <property type="component" value="Unassembled WGS sequence"/>
</dbReference>
<dbReference type="GO" id="GO:0008168">
    <property type="term" value="F:methyltransferase activity"/>
    <property type="evidence" value="ECO:0007669"/>
    <property type="project" value="UniProtKB-KW"/>
</dbReference>
<keyword evidence="4" id="KW-1185">Reference proteome</keyword>
<feature type="transmembrane region" description="Helical" evidence="1">
    <location>
        <begin position="59"/>
        <end position="76"/>
    </location>
</feature>